<dbReference type="RefSeq" id="WP_022863611.1">
    <property type="nucleotide sequence ID" value="NZ_ATVG01000013.1"/>
</dbReference>
<sequence length="99" mass="11644">MSYEEDNECTGCSSREVEALLRELLDTPQSAQRQREIRVRLAACSHCLDRLRVEEIVRSMMRECCHSVEAPERLRRKITVQIRSTETSTSTSYTEYRWS</sequence>
<dbReference type="Proteomes" id="UP001220064">
    <property type="component" value="Chromosome"/>
</dbReference>
<gene>
    <name evidence="1" type="ORF">CMASS_02745</name>
</gene>
<accession>A0ABY7U8E9</accession>
<dbReference type="EMBL" id="CP063189">
    <property type="protein sequence ID" value="WCZ32008.1"/>
    <property type="molecule type" value="Genomic_DNA"/>
</dbReference>
<reference evidence="1 2" key="1">
    <citation type="submission" date="2020-10" db="EMBL/GenBank/DDBJ databases">
        <title>Complete genome sequence of Corynebacterium massiliense DSM 45435, type strain of Corynebacterium massiliense.</title>
        <authorList>
            <person name="Busche T."/>
            <person name="Kalinowski J."/>
            <person name="Ruckert C."/>
        </authorList>
    </citation>
    <scope>NUCLEOTIDE SEQUENCE [LARGE SCALE GENOMIC DNA]</scope>
    <source>
        <strain evidence="1 2">DSM 45435</strain>
    </source>
</reference>
<proteinExistence type="predicted"/>
<evidence type="ECO:0008006" key="3">
    <source>
        <dbReference type="Google" id="ProtNLM"/>
    </source>
</evidence>
<evidence type="ECO:0000313" key="2">
    <source>
        <dbReference type="Proteomes" id="UP001220064"/>
    </source>
</evidence>
<keyword evidence="2" id="KW-1185">Reference proteome</keyword>
<organism evidence="1 2">
    <name type="scientific">Corynebacterium massiliense DSM 45435</name>
    <dbReference type="NCBI Taxonomy" id="1121364"/>
    <lineage>
        <taxon>Bacteria</taxon>
        <taxon>Bacillati</taxon>
        <taxon>Actinomycetota</taxon>
        <taxon>Actinomycetes</taxon>
        <taxon>Mycobacteriales</taxon>
        <taxon>Corynebacteriaceae</taxon>
        <taxon>Corynebacterium</taxon>
    </lineage>
</organism>
<name>A0ABY7U8E9_9CORY</name>
<evidence type="ECO:0000313" key="1">
    <source>
        <dbReference type="EMBL" id="WCZ32008.1"/>
    </source>
</evidence>
<protein>
    <recommendedName>
        <fullName evidence="3">Anti-sigma factor</fullName>
    </recommendedName>
</protein>